<accession>A0A919SRZ0</accession>
<evidence type="ECO:0000259" key="2">
    <source>
        <dbReference type="Pfam" id="PF00248"/>
    </source>
</evidence>
<dbReference type="Gene3D" id="3.20.20.100">
    <property type="entry name" value="NADP-dependent oxidoreductase domain"/>
    <property type="match status" value="1"/>
</dbReference>
<evidence type="ECO:0000256" key="1">
    <source>
        <dbReference type="ARBA" id="ARBA00023002"/>
    </source>
</evidence>
<dbReference type="SUPFAM" id="SSF51430">
    <property type="entry name" value="NAD(P)-linked oxidoreductase"/>
    <property type="match status" value="1"/>
</dbReference>
<evidence type="ECO:0000313" key="4">
    <source>
        <dbReference type="Proteomes" id="UP000680865"/>
    </source>
</evidence>
<dbReference type="PRINTS" id="PR00069">
    <property type="entry name" value="ALDKETRDTASE"/>
</dbReference>
<dbReference type="CDD" id="cd19080">
    <property type="entry name" value="AKR_AKR9A_9B"/>
    <property type="match status" value="1"/>
</dbReference>
<dbReference type="GO" id="GO:0005829">
    <property type="term" value="C:cytosol"/>
    <property type="evidence" value="ECO:0007669"/>
    <property type="project" value="TreeGrafter"/>
</dbReference>
<gene>
    <name evidence="3" type="ORF">Aco04nite_50530</name>
</gene>
<dbReference type="InterPro" id="IPR023210">
    <property type="entry name" value="NADP_OxRdtase_dom"/>
</dbReference>
<dbReference type="Proteomes" id="UP000680865">
    <property type="component" value="Unassembled WGS sequence"/>
</dbReference>
<proteinExistence type="predicted"/>
<comment type="caution">
    <text evidence="3">The sequence shown here is derived from an EMBL/GenBank/DDBJ whole genome shotgun (WGS) entry which is preliminary data.</text>
</comment>
<dbReference type="PANTHER" id="PTHR43364">
    <property type="entry name" value="NADH-SPECIFIC METHYLGLYOXAL REDUCTASE-RELATED"/>
    <property type="match status" value="1"/>
</dbReference>
<evidence type="ECO:0000313" key="3">
    <source>
        <dbReference type="EMBL" id="GIM76459.1"/>
    </source>
</evidence>
<dbReference type="PANTHER" id="PTHR43364:SF4">
    <property type="entry name" value="NAD(P)-LINKED OXIDOREDUCTASE SUPERFAMILY PROTEIN"/>
    <property type="match status" value="1"/>
</dbReference>
<reference evidence="3" key="1">
    <citation type="submission" date="2021-03" db="EMBL/GenBank/DDBJ databases">
        <title>Whole genome shotgun sequence of Actinoplanes consettensis NBRC 14913.</title>
        <authorList>
            <person name="Komaki H."/>
            <person name="Tamura T."/>
        </authorList>
    </citation>
    <scope>NUCLEOTIDE SEQUENCE</scope>
    <source>
        <strain evidence="3">NBRC 14913</strain>
    </source>
</reference>
<dbReference type="InterPro" id="IPR050523">
    <property type="entry name" value="AKR_Detox_Biosynth"/>
</dbReference>
<feature type="domain" description="NADP-dependent oxidoreductase" evidence="2">
    <location>
        <begin position="16"/>
        <end position="313"/>
    </location>
</feature>
<protein>
    <submittedName>
        <fullName evidence="3">Oxidoreductase</fullName>
    </submittedName>
</protein>
<dbReference type="RefSeq" id="WP_212999694.1">
    <property type="nucleotide sequence ID" value="NZ_BAAATW010000010.1"/>
</dbReference>
<dbReference type="EMBL" id="BOQP01000027">
    <property type="protein sequence ID" value="GIM76459.1"/>
    <property type="molecule type" value="Genomic_DNA"/>
</dbReference>
<dbReference type="GO" id="GO:0016491">
    <property type="term" value="F:oxidoreductase activity"/>
    <property type="evidence" value="ECO:0007669"/>
    <property type="project" value="UniProtKB-KW"/>
</dbReference>
<dbReference type="InterPro" id="IPR036812">
    <property type="entry name" value="NAD(P)_OxRdtase_dom_sf"/>
</dbReference>
<dbReference type="AlphaFoldDB" id="A0A919SRZ0"/>
<organism evidence="3 4">
    <name type="scientific">Winogradskya consettensis</name>
    <dbReference type="NCBI Taxonomy" id="113560"/>
    <lineage>
        <taxon>Bacteria</taxon>
        <taxon>Bacillati</taxon>
        <taxon>Actinomycetota</taxon>
        <taxon>Actinomycetes</taxon>
        <taxon>Micromonosporales</taxon>
        <taxon>Micromonosporaceae</taxon>
        <taxon>Winogradskya</taxon>
    </lineage>
</organism>
<keyword evidence="1" id="KW-0560">Oxidoreductase</keyword>
<dbReference type="InterPro" id="IPR020471">
    <property type="entry name" value="AKR"/>
</dbReference>
<sequence>MKYTTFGRRTGLRVSEIALGTSNFGTSWPTGADEATSARIFTAFADAGGTFIDTADTYQQGDSETYLAKLLASDREHFTLASKFTFGTAGQAGVSKTGNSRKTMRHALESSLKRLNTDYLDLYWVHAPDTVTPLDEVVDALDDLVRAGKILHGGLSNFPAWQVSAAVAGRHRTPIIATQFEYSLAARDGERDLLPMADSLGLGTAVYSPLGGGLLTGKYRTSSEGRLTTMNSIIQRENNAQKTATVDELLAISDETGTEPAVLAIAWLLERARRSTTAIIPIIGPRTPAQLDAYLKALDVTLAATHYARLDTVSAPTLGIPHDGLPAILDTVLGGQRDNFRIFRGR</sequence>
<name>A0A919SRZ0_9ACTN</name>
<dbReference type="Pfam" id="PF00248">
    <property type="entry name" value="Aldo_ket_red"/>
    <property type="match status" value="1"/>
</dbReference>
<keyword evidence="4" id="KW-1185">Reference proteome</keyword>